<dbReference type="EMBL" id="KV907498">
    <property type="protein sequence ID" value="OOF96534.1"/>
    <property type="molecule type" value="Genomic_DNA"/>
</dbReference>
<feature type="region of interest" description="Disordered" evidence="1">
    <location>
        <begin position="162"/>
        <end position="246"/>
    </location>
</feature>
<protein>
    <submittedName>
        <fullName evidence="2">Uncharacterized protein</fullName>
    </submittedName>
</protein>
<accession>A0A1R3RPX7</accession>
<feature type="compositionally biased region" description="Basic residues" evidence="1">
    <location>
        <begin position="60"/>
        <end position="81"/>
    </location>
</feature>
<evidence type="ECO:0000313" key="2">
    <source>
        <dbReference type="EMBL" id="OOF96534.1"/>
    </source>
</evidence>
<evidence type="ECO:0000313" key="3">
    <source>
        <dbReference type="Proteomes" id="UP000188318"/>
    </source>
</evidence>
<dbReference type="VEuPathDB" id="FungiDB:ASPCADRAFT_506187"/>
<keyword evidence="3" id="KW-1185">Reference proteome</keyword>
<feature type="compositionally biased region" description="Polar residues" evidence="1">
    <location>
        <begin position="165"/>
        <end position="174"/>
    </location>
</feature>
<dbReference type="OMA" id="FPIRTAM"/>
<feature type="region of interest" description="Disordered" evidence="1">
    <location>
        <begin position="26"/>
        <end position="149"/>
    </location>
</feature>
<name>A0A1R3RPX7_ASPC5</name>
<proteinExistence type="predicted"/>
<reference evidence="3" key="1">
    <citation type="journal article" date="2017" name="Genome Biol.">
        <title>Comparative genomics reveals high biological diversity and specific adaptations in the industrially and medically important fungal genus Aspergillus.</title>
        <authorList>
            <person name="de Vries R.P."/>
            <person name="Riley R."/>
            <person name="Wiebenga A."/>
            <person name="Aguilar-Osorio G."/>
            <person name="Amillis S."/>
            <person name="Uchima C.A."/>
            <person name="Anderluh G."/>
            <person name="Asadollahi M."/>
            <person name="Askin M."/>
            <person name="Barry K."/>
            <person name="Battaglia E."/>
            <person name="Bayram O."/>
            <person name="Benocci T."/>
            <person name="Braus-Stromeyer S.A."/>
            <person name="Caldana C."/>
            <person name="Canovas D."/>
            <person name="Cerqueira G.C."/>
            <person name="Chen F."/>
            <person name="Chen W."/>
            <person name="Choi C."/>
            <person name="Clum A."/>
            <person name="Dos Santos R.A."/>
            <person name="Damasio A.R."/>
            <person name="Diallinas G."/>
            <person name="Emri T."/>
            <person name="Fekete E."/>
            <person name="Flipphi M."/>
            <person name="Freyberg S."/>
            <person name="Gallo A."/>
            <person name="Gournas C."/>
            <person name="Habgood R."/>
            <person name="Hainaut M."/>
            <person name="Harispe M.L."/>
            <person name="Henrissat B."/>
            <person name="Hilden K.S."/>
            <person name="Hope R."/>
            <person name="Hossain A."/>
            <person name="Karabika E."/>
            <person name="Karaffa L."/>
            <person name="Karanyi Z."/>
            <person name="Krasevec N."/>
            <person name="Kuo A."/>
            <person name="Kusch H."/>
            <person name="LaButti K."/>
            <person name="Lagendijk E.L."/>
            <person name="Lapidus A."/>
            <person name="Levasseur A."/>
            <person name="Lindquist E."/>
            <person name="Lipzen A."/>
            <person name="Logrieco A.F."/>
            <person name="MacCabe A."/>
            <person name="Maekelae M.R."/>
            <person name="Malavazi I."/>
            <person name="Melin P."/>
            <person name="Meyer V."/>
            <person name="Mielnichuk N."/>
            <person name="Miskei M."/>
            <person name="Molnar A.P."/>
            <person name="Mule G."/>
            <person name="Ngan C.Y."/>
            <person name="Orejas M."/>
            <person name="Orosz E."/>
            <person name="Ouedraogo J.P."/>
            <person name="Overkamp K.M."/>
            <person name="Park H.-S."/>
            <person name="Perrone G."/>
            <person name="Piumi F."/>
            <person name="Punt P.J."/>
            <person name="Ram A.F."/>
            <person name="Ramon A."/>
            <person name="Rauscher S."/>
            <person name="Record E."/>
            <person name="Riano-Pachon D.M."/>
            <person name="Robert V."/>
            <person name="Roehrig J."/>
            <person name="Ruller R."/>
            <person name="Salamov A."/>
            <person name="Salih N.S."/>
            <person name="Samson R.A."/>
            <person name="Sandor E."/>
            <person name="Sanguinetti M."/>
            <person name="Schuetze T."/>
            <person name="Sepcic K."/>
            <person name="Shelest E."/>
            <person name="Sherlock G."/>
            <person name="Sophianopoulou V."/>
            <person name="Squina F.M."/>
            <person name="Sun H."/>
            <person name="Susca A."/>
            <person name="Todd R.B."/>
            <person name="Tsang A."/>
            <person name="Unkles S.E."/>
            <person name="van de Wiele N."/>
            <person name="van Rossen-Uffink D."/>
            <person name="Oliveira J.V."/>
            <person name="Vesth T.C."/>
            <person name="Visser J."/>
            <person name="Yu J.-H."/>
            <person name="Zhou M."/>
            <person name="Andersen M.R."/>
            <person name="Archer D.B."/>
            <person name="Baker S.E."/>
            <person name="Benoit I."/>
            <person name="Brakhage A.A."/>
            <person name="Braus G.H."/>
            <person name="Fischer R."/>
            <person name="Frisvad J.C."/>
            <person name="Goldman G.H."/>
            <person name="Houbraken J."/>
            <person name="Oakley B."/>
            <person name="Pocsi I."/>
            <person name="Scazzocchio C."/>
            <person name="Seiboth B."/>
            <person name="vanKuyk P.A."/>
            <person name="Wortman J."/>
            <person name="Dyer P.S."/>
            <person name="Grigoriev I.V."/>
        </authorList>
    </citation>
    <scope>NUCLEOTIDE SEQUENCE [LARGE SCALE GENOMIC DNA]</scope>
    <source>
        <strain evidence="3">ITEM 5010</strain>
    </source>
</reference>
<evidence type="ECO:0000256" key="1">
    <source>
        <dbReference type="SAM" id="MobiDB-lite"/>
    </source>
</evidence>
<dbReference type="AlphaFoldDB" id="A0A1R3RPX7"/>
<feature type="compositionally biased region" description="Polar residues" evidence="1">
    <location>
        <begin position="192"/>
        <end position="207"/>
    </location>
</feature>
<organism evidence="2 3">
    <name type="scientific">Aspergillus carbonarius (strain ITEM 5010)</name>
    <dbReference type="NCBI Taxonomy" id="602072"/>
    <lineage>
        <taxon>Eukaryota</taxon>
        <taxon>Fungi</taxon>
        <taxon>Dikarya</taxon>
        <taxon>Ascomycota</taxon>
        <taxon>Pezizomycotina</taxon>
        <taxon>Eurotiomycetes</taxon>
        <taxon>Eurotiomycetidae</taxon>
        <taxon>Eurotiales</taxon>
        <taxon>Aspergillaceae</taxon>
        <taxon>Aspergillus</taxon>
        <taxon>Aspergillus subgen. Circumdati</taxon>
    </lineage>
</organism>
<dbReference type="Proteomes" id="UP000188318">
    <property type="component" value="Unassembled WGS sequence"/>
</dbReference>
<dbReference type="OrthoDB" id="5329403at2759"/>
<sequence>MKRRDSFCTSELPCFVESLDSFFSVSRTGGNLMGPNIRRTRSSDPVLPSLPQVDGSGEKRKVKKAKPKKKSSKNKKNKGKGKSGGGDEVVMDTQSQVEMQVDGDRGGEVVVTGDDGVEKSKSCSPPSYASVAGDEMVDEKTKTAPEAAHAASLKERILAALSVSRDGSQSQRSPSYGAACPSDGKGGHDTDASATRVQSDGSGINNDRTADAADAVDGNASPGQRAAANENPTAGNPNPDPFASHVDDSSEDCCSCLMTRKAGFAGSGAETPSNTDQTVEDGDVVVAEGNTASVKKNMDDKFIGVDTLSTHFLQLYEKRDLCDFHILLKSSNGMFHPVIIPVHVAVIARSPFISALLQTPIYRQGQREIVAVLGDQVNLIHGFEHAVRNLYGMPLLQGERLRTAALAVLGYAEESQGMYPFPINIAMIDLAFSYAASGAFLQVNSILEAGVRMALNLVDWDTVEPIFHFGLCVDDFSIILEGTVTPPDSGASNPRHISTRSRELREIWAPLLVRAALSFIVDNIDTQFVLYPRALSMCIPNRIPEYLTAVSGFAPVNIRSVPGSLPRRETVITSSVLLNLPYMQLKDVFRILAARRMLSNDLAQAIIVEREARRLQGLRALAKQGEILDPEIPREIKELGYQELLVSRSVYSETEGPGNVTMEITLEREWTGLEVSDATVSHTLSPK</sequence>
<gene>
    <name evidence="2" type="ORF">ASPCADRAFT_506187</name>
</gene>